<evidence type="ECO:0000313" key="1">
    <source>
        <dbReference type="EMBL" id="KAK7688619.1"/>
    </source>
</evidence>
<evidence type="ECO:0000313" key="2">
    <source>
        <dbReference type="Proteomes" id="UP001385951"/>
    </source>
</evidence>
<comment type="caution">
    <text evidence="1">The sequence shown here is derived from an EMBL/GenBank/DDBJ whole genome shotgun (WGS) entry which is preliminary data.</text>
</comment>
<reference evidence="1 2" key="1">
    <citation type="submission" date="2022-09" db="EMBL/GenBank/DDBJ databases">
        <authorList>
            <person name="Palmer J.M."/>
        </authorList>
    </citation>
    <scope>NUCLEOTIDE SEQUENCE [LARGE SCALE GENOMIC DNA]</scope>
    <source>
        <strain evidence="1 2">DSM 7382</strain>
    </source>
</reference>
<name>A0AAW0GAG2_9APHY</name>
<dbReference type="Proteomes" id="UP001385951">
    <property type="component" value="Unassembled WGS sequence"/>
</dbReference>
<proteinExistence type="predicted"/>
<gene>
    <name evidence="1" type="ORF">QCA50_008157</name>
</gene>
<protein>
    <submittedName>
        <fullName evidence="1">Uncharacterized protein</fullName>
    </submittedName>
</protein>
<accession>A0AAW0GAG2</accession>
<keyword evidence="2" id="KW-1185">Reference proteome</keyword>
<dbReference type="EMBL" id="JASBNA010000010">
    <property type="protein sequence ID" value="KAK7688619.1"/>
    <property type="molecule type" value="Genomic_DNA"/>
</dbReference>
<sequence>MLPLPEFQSYKTVKMADHQEHAHTSVYHPILEDVDRDDINAACDHPVPPLPPYLAFSLSQLSMLTLSLGSQWTTTRMSSHHIATFLSSMPNLEHLVLRDMIICSSSRCTPQRTVRLPHLRSLNLLDSDQGITSLLHHLAITPNVKLDIEIVSLANIYALVDVFSNIHQILRGDNHRTYQTLESLSIVATPQGLVVKCCYDLVGFCSTQSPDSEAPIRIALKLADDRKWTEATFAAIFGVLPLSSVKALVLGDLILDNLTDPVLRIFLQCLTGLKYIRLVETKFDAPLETLTWGTMILIELEEEPGLPILSYLLGRTIGDLVYCEKLWRVLENCEDSGRGIWDVYTEQV</sequence>
<organism evidence="1 2">
    <name type="scientific">Cerrena zonata</name>
    <dbReference type="NCBI Taxonomy" id="2478898"/>
    <lineage>
        <taxon>Eukaryota</taxon>
        <taxon>Fungi</taxon>
        <taxon>Dikarya</taxon>
        <taxon>Basidiomycota</taxon>
        <taxon>Agaricomycotina</taxon>
        <taxon>Agaricomycetes</taxon>
        <taxon>Polyporales</taxon>
        <taxon>Cerrenaceae</taxon>
        <taxon>Cerrena</taxon>
    </lineage>
</organism>
<dbReference type="AlphaFoldDB" id="A0AAW0GAG2"/>